<organism evidence="1 2">
    <name type="scientific">Solanum commersonii</name>
    <name type="common">Commerson's wild potato</name>
    <name type="synonym">Commerson's nightshade</name>
    <dbReference type="NCBI Taxonomy" id="4109"/>
    <lineage>
        <taxon>Eukaryota</taxon>
        <taxon>Viridiplantae</taxon>
        <taxon>Streptophyta</taxon>
        <taxon>Embryophyta</taxon>
        <taxon>Tracheophyta</taxon>
        <taxon>Spermatophyta</taxon>
        <taxon>Magnoliopsida</taxon>
        <taxon>eudicotyledons</taxon>
        <taxon>Gunneridae</taxon>
        <taxon>Pentapetalae</taxon>
        <taxon>asterids</taxon>
        <taxon>lamiids</taxon>
        <taxon>Solanales</taxon>
        <taxon>Solanaceae</taxon>
        <taxon>Solanoideae</taxon>
        <taxon>Solaneae</taxon>
        <taxon>Solanum</taxon>
    </lineage>
</organism>
<evidence type="ECO:0000313" key="2">
    <source>
        <dbReference type="Proteomes" id="UP000824120"/>
    </source>
</evidence>
<keyword evidence="2" id="KW-1185">Reference proteome</keyword>
<dbReference type="AlphaFoldDB" id="A0A9J5Z3T9"/>
<comment type="caution">
    <text evidence="1">The sequence shown here is derived from an EMBL/GenBank/DDBJ whole genome shotgun (WGS) entry which is preliminary data.</text>
</comment>
<reference evidence="1 2" key="1">
    <citation type="submission" date="2020-09" db="EMBL/GenBank/DDBJ databases">
        <title>De no assembly of potato wild relative species, Solanum commersonii.</title>
        <authorList>
            <person name="Cho K."/>
        </authorList>
    </citation>
    <scope>NUCLEOTIDE SEQUENCE [LARGE SCALE GENOMIC DNA]</scope>
    <source>
        <strain evidence="1">LZ3.2</strain>
        <tissue evidence="1">Leaf</tissue>
    </source>
</reference>
<gene>
    <name evidence="1" type="ORF">H5410_028035</name>
</gene>
<proteinExistence type="predicted"/>
<sequence>MRVAVVNCAIENYCSNFGEWCFEISPLHSVNSIAHIQALLATIYDSELESPSPVSILSRNPGGLSNPELCQLYKWAAAPEVFYSKCVEDQKDSYYIHSDIWLVNVVALELAYRNLRISSHEDFVAMIKKIERLRRLPDKLEDLLEEINVEERGKRK</sequence>
<evidence type="ECO:0000313" key="1">
    <source>
        <dbReference type="EMBL" id="KAG5606543.1"/>
    </source>
</evidence>
<dbReference type="Proteomes" id="UP000824120">
    <property type="component" value="Chromosome 5"/>
</dbReference>
<protein>
    <submittedName>
        <fullName evidence="1">Uncharacterized protein</fullName>
    </submittedName>
</protein>
<dbReference type="EMBL" id="JACXVP010000005">
    <property type="protein sequence ID" value="KAG5606543.1"/>
    <property type="molecule type" value="Genomic_DNA"/>
</dbReference>
<dbReference type="OrthoDB" id="248923at2759"/>
<name>A0A9J5Z3T9_SOLCO</name>
<accession>A0A9J5Z3T9</accession>